<sequence>MKRLVGSPPELNLKGSVRPYVRSKMPRLRWTHDLHQCFVHAVERLGGEDRATPKMVLQLMNVKGLTISHVKSHLQDSDQQESSDQSKYSELTVVDETELSLELTLAKFLLLVLIGALACTATARRIETEKRGGADMETTNWKWHHHSPHFGGRVGRGGGGGFGHAPGGGLGSGAAAGGSGGGGSKAGSGNGGSGGGGGAGGNVGFGSAGLLP</sequence>
<dbReference type="GO" id="GO:0005634">
    <property type="term" value="C:nucleus"/>
    <property type="evidence" value="ECO:0007669"/>
    <property type="project" value="UniProtKB-SubCell"/>
</dbReference>
<keyword evidence="8" id="KW-1185">Reference proteome</keyword>
<dbReference type="PROSITE" id="PS51294">
    <property type="entry name" value="HTH_MYB"/>
    <property type="match status" value="1"/>
</dbReference>
<organism evidence="7 8">
    <name type="scientific">Rhododendron williamsianum</name>
    <dbReference type="NCBI Taxonomy" id="262921"/>
    <lineage>
        <taxon>Eukaryota</taxon>
        <taxon>Viridiplantae</taxon>
        <taxon>Streptophyta</taxon>
        <taxon>Embryophyta</taxon>
        <taxon>Tracheophyta</taxon>
        <taxon>Spermatophyta</taxon>
        <taxon>Magnoliopsida</taxon>
        <taxon>eudicotyledons</taxon>
        <taxon>Gunneridae</taxon>
        <taxon>Pentapetalae</taxon>
        <taxon>asterids</taxon>
        <taxon>Ericales</taxon>
        <taxon>Ericaceae</taxon>
        <taxon>Ericoideae</taxon>
        <taxon>Rhodoreae</taxon>
        <taxon>Rhododendron</taxon>
    </lineage>
</organism>
<dbReference type="GO" id="GO:0003700">
    <property type="term" value="F:DNA-binding transcription factor activity"/>
    <property type="evidence" value="ECO:0007669"/>
    <property type="project" value="InterPro"/>
</dbReference>
<reference evidence="7 8" key="1">
    <citation type="journal article" date="2019" name="Genome Biol. Evol.">
        <title>The Rhododendron genome and chromosomal organization provide insight into shared whole-genome duplications across the heath family (Ericaceae).</title>
        <authorList>
            <person name="Soza V.L."/>
            <person name="Lindsley D."/>
            <person name="Waalkes A."/>
            <person name="Ramage E."/>
            <person name="Patwardhan R.P."/>
            <person name="Burton J.N."/>
            <person name="Adey A."/>
            <person name="Kumar A."/>
            <person name="Qiu R."/>
            <person name="Shendure J."/>
            <person name="Hall B."/>
        </authorList>
    </citation>
    <scope>NUCLEOTIDE SEQUENCE [LARGE SCALE GENOMIC DNA]</scope>
    <source>
        <strain evidence="7">RSF 1966-606</strain>
    </source>
</reference>
<dbReference type="Proteomes" id="UP000428333">
    <property type="component" value="Linkage Group LG04"/>
</dbReference>
<evidence type="ECO:0000256" key="2">
    <source>
        <dbReference type="ARBA" id="ARBA00023015"/>
    </source>
</evidence>
<name>A0A6A4LZY3_9ERIC</name>
<evidence type="ECO:0000256" key="3">
    <source>
        <dbReference type="ARBA" id="ARBA00023163"/>
    </source>
</evidence>
<dbReference type="EMBL" id="QEFC01000952">
    <property type="protein sequence ID" value="KAE9461664.1"/>
    <property type="molecule type" value="Genomic_DNA"/>
</dbReference>
<comment type="subcellular location">
    <subcellularLocation>
        <location evidence="1">Nucleus</location>
    </subcellularLocation>
</comment>
<evidence type="ECO:0000256" key="4">
    <source>
        <dbReference type="ARBA" id="ARBA00023242"/>
    </source>
</evidence>
<evidence type="ECO:0000313" key="8">
    <source>
        <dbReference type="Proteomes" id="UP000428333"/>
    </source>
</evidence>
<dbReference type="Gene3D" id="1.10.10.60">
    <property type="entry name" value="Homeodomain-like"/>
    <property type="match status" value="1"/>
</dbReference>
<dbReference type="NCBIfam" id="TIGR01557">
    <property type="entry name" value="myb_SHAQKYF"/>
    <property type="match status" value="1"/>
</dbReference>
<evidence type="ECO:0000256" key="1">
    <source>
        <dbReference type="ARBA" id="ARBA00004123"/>
    </source>
</evidence>
<dbReference type="PANTHER" id="PTHR31314:SF84">
    <property type="entry name" value="HOMEODOMAIN-LIKE SUPERFAMILY PROTEIN-RELATED"/>
    <property type="match status" value="1"/>
</dbReference>
<dbReference type="SUPFAM" id="SSF46689">
    <property type="entry name" value="Homeodomain-like"/>
    <property type="match status" value="1"/>
</dbReference>
<gene>
    <name evidence="7" type="ORF">C3L33_06429</name>
</gene>
<feature type="compositionally biased region" description="Gly residues" evidence="5">
    <location>
        <begin position="152"/>
        <end position="212"/>
    </location>
</feature>
<feature type="non-terminal residue" evidence="7">
    <location>
        <position position="1"/>
    </location>
</feature>
<dbReference type="GO" id="GO:0003677">
    <property type="term" value="F:DNA binding"/>
    <property type="evidence" value="ECO:0007669"/>
    <property type="project" value="InterPro"/>
</dbReference>
<evidence type="ECO:0000259" key="6">
    <source>
        <dbReference type="PROSITE" id="PS51294"/>
    </source>
</evidence>
<proteinExistence type="predicted"/>
<dbReference type="AlphaFoldDB" id="A0A6A4LZY3"/>
<dbReference type="InterPro" id="IPR009057">
    <property type="entry name" value="Homeodomain-like_sf"/>
</dbReference>
<dbReference type="Pfam" id="PF00249">
    <property type="entry name" value="Myb_DNA-binding"/>
    <property type="match status" value="1"/>
</dbReference>
<feature type="domain" description="HTH myb-type" evidence="6">
    <location>
        <begin position="22"/>
        <end position="82"/>
    </location>
</feature>
<dbReference type="PANTHER" id="PTHR31314">
    <property type="entry name" value="MYB FAMILY TRANSCRIPTION FACTOR PHL7-LIKE"/>
    <property type="match status" value="1"/>
</dbReference>
<dbReference type="InterPro" id="IPR001005">
    <property type="entry name" value="SANT/Myb"/>
</dbReference>
<evidence type="ECO:0000256" key="5">
    <source>
        <dbReference type="SAM" id="MobiDB-lite"/>
    </source>
</evidence>
<dbReference type="InterPro" id="IPR046955">
    <property type="entry name" value="PHR1-like"/>
</dbReference>
<keyword evidence="4" id="KW-0539">Nucleus</keyword>
<keyword evidence="3" id="KW-0804">Transcription</keyword>
<comment type="caution">
    <text evidence="7">The sequence shown here is derived from an EMBL/GenBank/DDBJ whole genome shotgun (WGS) entry which is preliminary data.</text>
</comment>
<feature type="region of interest" description="Disordered" evidence="5">
    <location>
        <begin position="129"/>
        <end position="212"/>
    </location>
</feature>
<keyword evidence="2" id="KW-0805">Transcription regulation</keyword>
<dbReference type="OrthoDB" id="551907at2759"/>
<dbReference type="FunFam" id="1.10.10.60:FF:000002">
    <property type="entry name" value="Myb family transcription factor"/>
    <property type="match status" value="1"/>
</dbReference>
<protein>
    <recommendedName>
        <fullName evidence="6">HTH myb-type domain-containing protein</fullName>
    </recommendedName>
</protein>
<dbReference type="InterPro" id="IPR017930">
    <property type="entry name" value="Myb_dom"/>
</dbReference>
<accession>A0A6A4LZY3</accession>
<dbReference type="InterPro" id="IPR006447">
    <property type="entry name" value="Myb_dom_plants"/>
</dbReference>
<evidence type="ECO:0000313" key="7">
    <source>
        <dbReference type="EMBL" id="KAE9461664.1"/>
    </source>
</evidence>